<dbReference type="Proteomes" id="UP001148737">
    <property type="component" value="Unassembled WGS sequence"/>
</dbReference>
<comment type="caution">
    <text evidence="1">The sequence shown here is derived from an EMBL/GenBank/DDBJ whole genome shotgun (WGS) entry which is preliminary data.</text>
</comment>
<gene>
    <name evidence="1" type="ORF">NLG97_g5934</name>
</gene>
<organism evidence="1 2">
    <name type="scientific">Lecanicillium saksenae</name>
    <dbReference type="NCBI Taxonomy" id="468837"/>
    <lineage>
        <taxon>Eukaryota</taxon>
        <taxon>Fungi</taxon>
        <taxon>Dikarya</taxon>
        <taxon>Ascomycota</taxon>
        <taxon>Pezizomycotina</taxon>
        <taxon>Sordariomycetes</taxon>
        <taxon>Hypocreomycetidae</taxon>
        <taxon>Hypocreales</taxon>
        <taxon>Cordycipitaceae</taxon>
        <taxon>Lecanicillium</taxon>
    </lineage>
</organism>
<accession>A0ACC1QS77</accession>
<dbReference type="EMBL" id="JANAKD010000722">
    <property type="protein sequence ID" value="KAJ3489740.1"/>
    <property type="molecule type" value="Genomic_DNA"/>
</dbReference>
<reference evidence="1" key="1">
    <citation type="submission" date="2022-07" db="EMBL/GenBank/DDBJ databases">
        <title>Genome Sequence of Lecanicillium saksenae.</title>
        <authorList>
            <person name="Buettner E."/>
        </authorList>
    </citation>
    <scope>NUCLEOTIDE SEQUENCE</scope>
    <source>
        <strain evidence="1">VT-O1</strain>
    </source>
</reference>
<evidence type="ECO:0000313" key="2">
    <source>
        <dbReference type="Proteomes" id="UP001148737"/>
    </source>
</evidence>
<evidence type="ECO:0000313" key="1">
    <source>
        <dbReference type="EMBL" id="KAJ3489740.1"/>
    </source>
</evidence>
<sequence>MHLSVVATVAALLTGAGAYSVSNDNYECPDVHTSWGYWWYGANRAIFCPDGAWCSLGDESSTVRESYTYGIWMDDDMENKLATTFASSYHLAAVNNKRVTGQPTVSGPGRFCVWGKQWFAVTNAKCGYCRLGMCGGYEDTSLWMPCTDISCFEAEVSDADGRCEFSNNCQ</sequence>
<keyword evidence="2" id="KW-1185">Reference proteome</keyword>
<name>A0ACC1QS77_9HYPO</name>
<protein>
    <submittedName>
        <fullName evidence="1">Uncharacterized protein</fullName>
    </submittedName>
</protein>
<proteinExistence type="predicted"/>